<name>A0ABT5DXN7_9BACT</name>
<feature type="transmembrane region" description="Helical" evidence="1">
    <location>
        <begin position="192"/>
        <end position="211"/>
    </location>
</feature>
<dbReference type="RefSeq" id="WP_272086855.1">
    <property type="nucleotide sequence ID" value="NZ_JAQNDL010000001.1"/>
</dbReference>
<feature type="transmembrane region" description="Helical" evidence="1">
    <location>
        <begin position="66"/>
        <end position="83"/>
    </location>
</feature>
<reference evidence="2 3" key="1">
    <citation type="submission" date="2022-11" db="EMBL/GenBank/DDBJ databases">
        <title>Minimal conservation of predation-associated metabolite biosynthetic gene clusters underscores biosynthetic potential of Myxococcota including descriptions for ten novel species: Archangium lansinium sp. nov., Myxococcus landrumus sp. nov., Nannocystis bai.</title>
        <authorList>
            <person name="Ahearne A."/>
            <person name="Stevens C."/>
            <person name="Dowd S."/>
        </authorList>
    </citation>
    <scope>NUCLEOTIDE SEQUENCE [LARGE SCALE GENOMIC DNA]</scope>
    <source>
        <strain evidence="2 3">BB15-2</strain>
    </source>
</reference>
<accession>A0ABT5DXN7</accession>
<evidence type="ECO:0000313" key="3">
    <source>
        <dbReference type="Proteomes" id="UP001221686"/>
    </source>
</evidence>
<evidence type="ECO:0000256" key="1">
    <source>
        <dbReference type="SAM" id="Phobius"/>
    </source>
</evidence>
<evidence type="ECO:0008006" key="4">
    <source>
        <dbReference type="Google" id="ProtNLM"/>
    </source>
</evidence>
<keyword evidence="1" id="KW-0812">Transmembrane</keyword>
<dbReference type="EMBL" id="JAQNDL010000001">
    <property type="protein sequence ID" value="MDC0718379.1"/>
    <property type="molecule type" value="Genomic_DNA"/>
</dbReference>
<sequence length="222" mass="24017">MHTSSVRPDELRRCARCGQAALVCARDWQHRVLGVATGTWTRELECRSCGAKVTLYSPKHIAVERVFAFVMLPAIFPGLYFMASARRKARAWSDNPVVDGASTSPPRGPGDRVCAGCRGRARCTAMHRRQMWGMDVGTRCRYACSRCAKVFTVHDGRGVAFSLAVASLLTVIAALVVAIPPGSDVGAEASNRWVGVGLSVIAALGWIALALQLRARRVHPMA</sequence>
<keyword evidence="1" id="KW-0472">Membrane</keyword>
<evidence type="ECO:0000313" key="2">
    <source>
        <dbReference type="EMBL" id="MDC0718379.1"/>
    </source>
</evidence>
<feature type="transmembrane region" description="Helical" evidence="1">
    <location>
        <begin position="159"/>
        <end position="180"/>
    </location>
</feature>
<comment type="caution">
    <text evidence="2">The sequence shown here is derived from an EMBL/GenBank/DDBJ whole genome shotgun (WGS) entry which is preliminary data.</text>
</comment>
<gene>
    <name evidence="2" type="ORF">POL25_15835</name>
</gene>
<protein>
    <recommendedName>
        <fullName evidence="4">CXXC-20-CXXC protein</fullName>
    </recommendedName>
</protein>
<proteinExistence type="predicted"/>
<keyword evidence="3" id="KW-1185">Reference proteome</keyword>
<dbReference type="Proteomes" id="UP001221686">
    <property type="component" value="Unassembled WGS sequence"/>
</dbReference>
<organism evidence="2 3">
    <name type="scientific">Nannocystis bainbridge</name>
    <dbReference type="NCBI Taxonomy" id="2995303"/>
    <lineage>
        <taxon>Bacteria</taxon>
        <taxon>Pseudomonadati</taxon>
        <taxon>Myxococcota</taxon>
        <taxon>Polyangia</taxon>
        <taxon>Nannocystales</taxon>
        <taxon>Nannocystaceae</taxon>
        <taxon>Nannocystis</taxon>
    </lineage>
</organism>
<keyword evidence="1" id="KW-1133">Transmembrane helix</keyword>